<dbReference type="Proteomes" id="UP000189055">
    <property type="component" value="Plasmid pAC1084_1"/>
</dbReference>
<geneLocation type="plasmid" evidence="3">
    <name>pac1084_1</name>
</geneLocation>
<keyword evidence="2" id="KW-0614">Plasmid</keyword>
<gene>
    <name evidence="2" type="ORF">A0U91_15850</name>
</gene>
<organism evidence="2 3">
    <name type="scientific">Acetobacter persici</name>
    <dbReference type="NCBI Taxonomy" id="1076596"/>
    <lineage>
        <taxon>Bacteria</taxon>
        <taxon>Pseudomonadati</taxon>
        <taxon>Pseudomonadota</taxon>
        <taxon>Alphaproteobacteria</taxon>
        <taxon>Acetobacterales</taxon>
        <taxon>Acetobacteraceae</taxon>
        <taxon>Acetobacter</taxon>
    </lineage>
</organism>
<dbReference type="RefSeq" id="WP_077932110.1">
    <property type="nucleotide sequence ID" value="NZ_CP014688.1"/>
</dbReference>
<dbReference type="EMBL" id="CP014688">
    <property type="protein sequence ID" value="AQT06484.1"/>
    <property type="molecule type" value="Genomic_DNA"/>
</dbReference>
<name>A0A1U9LJ53_9PROT</name>
<feature type="region of interest" description="Disordered" evidence="1">
    <location>
        <begin position="178"/>
        <end position="204"/>
    </location>
</feature>
<feature type="region of interest" description="Disordered" evidence="1">
    <location>
        <begin position="1"/>
        <end position="27"/>
    </location>
</feature>
<dbReference type="AlphaFoldDB" id="A0A1U9LJ53"/>
<sequence length="204" mass="22886">MSDSGGHNPMTKDQIEDAVRKTSSLHTQEARDAYAAVGVLPDLDDDRKDAADWAYENFRFDVAPEGASGWEWESGSHEFRRTVFLPNGDGDTVKGSFGIRFRPDTAEIADSWSFNQNGMGNGTPRPDWYARRNELECGQVFKTFDERTVQLDRPVPGDGTKWYVLSWFRGGWSCEDDTIEPGDLEDMIEDPEKAPSAEPESPTP</sequence>
<evidence type="ECO:0000256" key="1">
    <source>
        <dbReference type="SAM" id="MobiDB-lite"/>
    </source>
</evidence>
<proteinExistence type="predicted"/>
<evidence type="ECO:0000313" key="2">
    <source>
        <dbReference type="EMBL" id="AQT06484.1"/>
    </source>
</evidence>
<evidence type="ECO:0000313" key="3">
    <source>
        <dbReference type="Proteomes" id="UP000189055"/>
    </source>
</evidence>
<reference evidence="2 3" key="1">
    <citation type="submission" date="2016-03" db="EMBL/GenBank/DDBJ databases">
        <title>Acetic acid bacteria sequencing.</title>
        <authorList>
            <person name="Brandt J."/>
            <person name="Jakob F."/>
            <person name="Vogel R.F."/>
        </authorList>
    </citation>
    <scope>NUCLEOTIDE SEQUENCE [LARGE SCALE GENOMIC DNA]</scope>
    <source>
        <strain evidence="2 3">TMW2.1084</strain>
        <plasmid evidence="3">pac1084_1</plasmid>
    </source>
</reference>
<feature type="compositionally biased region" description="Acidic residues" evidence="1">
    <location>
        <begin position="178"/>
        <end position="189"/>
    </location>
</feature>
<dbReference type="KEGG" id="aper:A0U91_15850"/>
<protein>
    <submittedName>
        <fullName evidence="2">Uncharacterized protein</fullName>
    </submittedName>
</protein>
<accession>A0A1U9LJ53</accession>